<evidence type="ECO:0000313" key="2">
    <source>
        <dbReference type="EMBL" id="UYV61661.1"/>
    </source>
</evidence>
<dbReference type="Proteomes" id="UP001235939">
    <property type="component" value="Chromosome 01"/>
</dbReference>
<evidence type="ECO:0000313" key="3">
    <source>
        <dbReference type="Proteomes" id="UP001235939"/>
    </source>
</evidence>
<name>A0ABY6JYD6_9ARAC</name>
<evidence type="ECO:0000259" key="1">
    <source>
        <dbReference type="Pfam" id="PF20302"/>
    </source>
</evidence>
<dbReference type="InterPro" id="IPR046873">
    <property type="entry name" value="HisK-N-like"/>
</dbReference>
<dbReference type="Pfam" id="PF20302">
    <property type="entry name" value="HisK-N-like"/>
    <property type="match status" value="1"/>
</dbReference>
<dbReference type="EMBL" id="CP092863">
    <property type="protein sequence ID" value="UYV61661.1"/>
    <property type="molecule type" value="Genomic_DNA"/>
</dbReference>
<reference evidence="2 3" key="1">
    <citation type="submission" date="2022-01" db="EMBL/GenBank/DDBJ databases">
        <title>A chromosomal length assembly of Cordylochernes scorpioides.</title>
        <authorList>
            <person name="Zeh D."/>
            <person name="Zeh J."/>
        </authorList>
    </citation>
    <scope>NUCLEOTIDE SEQUENCE [LARGE SCALE GENOMIC DNA]</scope>
    <source>
        <strain evidence="2">IN4F17</strain>
        <tissue evidence="2">Whole Body</tissue>
    </source>
</reference>
<gene>
    <name evidence="2" type="ORF">LAZ67_1005784</name>
</gene>
<feature type="non-terminal residue" evidence="2">
    <location>
        <position position="155"/>
    </location>
</feature>
<proteinExistence type="predicted"/>
<sequence>MEVTAHDNHGHDNYGGCVKTLRGCDSSDDGDPHFFRRASGSLLSPPGDTASSEHSGFYLLKRDSHRRESLYKILTDHSDPVSGQAGRNVSNTTSNVLYLGCVKLIFWEYPILSECPVLSDSTSGVLCPEKLKEEVENENAEVEQLHDAVYIFQEV</sequence>
<protein>
    <submittedName>
        <fullName evidence="2">MAP3K15</fullName>
    </submittedName>
</protein>
<organism evidence="2 3">
    <name type="scientific">Cordylochernes scorpioides</name>
    <dbReference type="NCBI Taxonomy" id="51811"/>
    <lineage>
        <taxon>Eukaryota</taxon>
        <taxon>Metazoa</taxon>
        <taxon>Ecdysozoa</taxon>
        <taxon>Arthropoda</taxon>
        <taxon>Chelicerata</taxon>
        <taxon>Arachnida</taxon>
        <taxon>Pseudoscorpiones</taxon>
        <taxon>Cheliferoidea</taxon>
        <taxon>Chernetidae</taxon>
        <taxon>Cordylochernes</taxon>
    </lineage>
</organism>
<accession>A0ABY6JYD6</accession>
<keyword evidence="3" id="KW-1185">Reference proteome</keyword>
<feature type="domain" description="MAP3K HisK-N-like globin" evidence="1">
    <location>
        <begin position="58"/>
        <end position="154"/>
    </location>
</feature>